<evidence type="ECO:0000256" key="2">
    <source>
        <dbReference type="ARBA" id="ARBA00022705"/>
    </source>
</evidence>
<evidence type="ECO:0000256" key="8">
    <source>
        <dbReference type="SAM" id="SignalP"/>
    </source>
</evidence>
<feature type="domain" description="NAD-dependent DNA ligase N-terminal" evidence="9">
    <location>
        <begin position="27"/>
        <end position="426"/>
    </location>
</feature>
<keyword evidence="1 7" id="KW-0436">Ligase</keyword>
<dbReference type="SUPFAM" id="SSF56091">
    <property type="entry name" value="DNA ligase/mRNA capping enzyme, catalytic domain"/>
    <property type="match status" value="1"/>
</dbReference>
<dbReference type="InterPro" id="IPR013839">
    <property type="entry name" value="DNAligase_adenylation"/>
</dbReference>
<evidence type="ECO:0000256" key="5">
    <source>
        <dbReference type="ARBA" id="ARBA00023204"/>
    </source>
</evidence>
<comment type="similarity">
    <text evidence="7">Belongs to the NAD-dependent DNA ligase family. LigB subfamily.</text>
</comment>
<dbReference type="EC" id="6.5.1.2" evidence="7"/>
<comment type="function">
    <text evidence="7">Catalyzes the formation of phosphodiester linkages between 5'-phosphoryl and 3'-hydroxyl groups in double-stranded DNA using NAD as a coenzyme and as the energy source for the reaction.</text>
</comment>
<dbReference type="PANTHER" id="PTHR47810">
    <property type="entry name" value="DNA LIGASE"/>
    <property type="match status" value="1"/>
</dbReference>
<dbReference type="InterPro" id="IPR020923">
    <property type="entry name" value="DNA_ligase_B"/>
</dbReference>
<protein>
    <recommendedName>
        <fullName evidence="7">DNA ligase B</fullName>
        <ecNumber evidence="7">6.5.1.2</ecNumber>
    </recommendedName>
    <alternativeName>
        <fullName evidence="7">Polydeoxyribonucleotide synthase [NAD(+)] B</fullName>
    </alternativeName>
</protein>
<keyword evidence="4 7" id="KW-0520">NAD</keyword>
<dbReference type="Pfam" id="PF14520">
    <property type="entry name" value="HHH_5"/>
    <property type="match status" value="1"/>
</dbReference>
<dbReference type="InterPro" id="IPR050326">
    <property type="entry name" value="NAD_dep_DNA_ligaseB"/>
</dbReference>
<dbReference type="NCBIfam" id="NF005987">
    <property type="entry name" value="PRK08097.1"/>
    <property type="match status" value="1"/>
</dbReference>
<dbReference type="Pfam" id="PF03120">
    <property type="entry name" value="OB_DNA_ligase"/>
    <property type="match status" value="1"/>
</dbReference>
<comment type="catalytic activity">
    <reaction evidence="6 7">
        <text>NAD(+) + (deoxyribonucleotide)n-3'-hydroxyl + 5'-phospho-(deoxyribonucleotide)m = (deoxyribonucleotide)n+m + AMP + beta-nicotinamide D-nucleotide.</text>
        <dbReference type="EC" id="6.5.1.2"/>
    </reaction>
</comment>
<dbReference type="Proteomes" id="UP001139682">
    <property type="component" value="Unassembled WGS sequence"/>
</dbReference>
<feature type="signal peptide" evidence="8">
    <location>
        <begin position="1"/>
        <end position="18"/>
    </location>
</feature>
<dbReference type="PANTHER" id="PTHR47810:SF1">
    <property type="entry name" value="DNA LIGASE B"/>
    <property type="match status" value="1"/>
</dbReference>
<dbReference type="InterPro" id="IPR004150">
    <property type="entry name" value="NAD_DNA_ligase_OB"/>
</dbReference>
<dbReference type="Gene3D" id="3.30.470.30">
    <property type="entry name" value="DNA ligase/mRNA capping enzyme"/>
    <property type="match status" value="1"/>
</dbReference>
<gene>
    <name evidence="7 10" type="primary">ligB</name>
    <name evidence="10" type="ORF">MST27_01195</name>
</gene>
<evidence type="ECO:0000256" key="7">
    <source>
        <dbReference type="HAMAP-Rule" id="MF_01587"/>
    </source>
</evidence>
<dbReference type="SUPFAM" id="SSF47781">
    <property type="entry name" value="RuvA domain 2-like"/>
    <property type="match status" value="1"/>
</dbReference>
<comment type="caution">
    <text evidence="10">The sequence shown here is derived from an EMBL/GenBank/DDBJ whole genome shotgun (WGS) entry which is preliminary data.</text>
</comment>
<dbReference type="GO" id="GO:0006281">
    <property type="term" value="P:DNA repair"/>
    <property type="evidence" value="ECO:0007669"/>
    <property type="project" value="UniProtKB-KW"/>
</dbReference>
<sequence length="559" mass="61668">MQRLIALSLCLVASFSSADCPDWSPDRVQTESTALRQQLAEWNDAYHRRGVALVEDEIYDQANQRLEHWQRCFPGSAAALPDPLATASGERPHPVAQTGLAKLADEAAVATWMRARGDLWIQPKVDGVAVTLHYRDGQLAAAISRGDGRRGQDWTDTVRRLPAVPDRLAQLGEVILQGELYWRLKDHVQARAGGAGARGKVAGAMARESLGKDEAANIGLFVWDWPNGPNGMQARLDGLAAMGFGESAALTRPVATSESAAHWRDTWYRQPLPFASDGVVLRQGRRPDASRWRAEPPHWAAAWKYPLRTALAEVREVTFSIGRSGRITPILELDPLELDGRRISRVSLGSVDRWREAKVLPGDQITLGLAGHTIPRFEGVAWRAQQRHAIEAPEPDAYHALSCWQPTPGCEQQFLARLVWLGGKQGLDLPHLGPGTWKRLVETGALHGLLDWLTLDEARLRQTPGIGEKSARQLTASFRLARTRTFDAWLRAIGLPPGYSPASEENWQTLAARSQAQWQAEPGIGARRAQQLQAFFASADAQRLQRLLMAEGIAGFQGH</sequence>
<feature type="active site" description="N6-AMP-lysine intermediate" evidence="7">
    <location>
        <position position="124"/>
    </location>
</feature>
<keyword evidence="2 7" id="KW-0235">DNA replication</keyword>
<name>A0A9X1W245_9GAMM</name>
<evidence type="ECO:0000259" key="9">
    <source>
        <dbReference type="SMART" id="SM00532"/>
    </source>
</evidence>
<dbReference type="GO" id="GO:0003911">
    <property type="term" value="F:DNA ligase (NAD+) activity"/>
    <property type="evidence" value="ECO:0007669"/>
    <property type="project" value="UniProtKB-UniRule"/>
</dbReference>
<keyword evidence="5 7" id="KW-0234">DNA repair</keyword>
<dbReference type="GO" id="GO:0006260">
    <property type="term" value="P:DNA replication"/>
    <property type="evidence" value="ECO:0007669"/>
    <property type="project" value="UniProtKB-KW"/>
</dbReference>
<dbReference type="Gene3D" id="1.10.287.610">
    <property type="entry name" value="Helix hairpin bin"/>
    <property type="match status" value="1"/>
</dbReference>
<evidence type="ECO:0000256" key="3">
    <source>
        <dbReference type="ARBA" id="ARBA00022763"/>
    </source>
</evidence>
<proteinExistence type="inferred from homology"/>
<feature type="chain" id="PRO_5040724465" description="DNA ligase B" evidence="8">
    <location>
        <begin position="19"/>
        <end position="559"/>
    </location>
</feature>
<keyword evidence="3 7" id="KW-0227">DNA damage</keyword>
<keyword evidence="8" id="KW-0732">Signal</keyword>
<dbReference type="SUPFAM" id="SSF50249">
    <property type="entry name" value="Nucleic acid-binding proteins"/>
    <property type="match status" value="1"/>
</dbReference>
<reference evidence="10" key="1">
    <citation type="submission" date="2022-03" db="EMBL/GenBank/DDBJ databases">
        <title>Pseudomonas marianensis sp. nov., a marine bacterium isolated from deep-sea sediments of the Mariana Trench.</title>
        <authorList>
            <person name="Wei Y."/>
        </authorList>
    </citation>
    <scope>NUCLEOTIDE SEQUENCE</scope>
    <source>
        <strain evidence="10">PS1</strain>
    </source>
</reference>
<dbReference type="Gene3D" id="1.10.150.20">
    <property type="entry name" value="5' to 3' exonuclease, C-terminal subdomain"/>
    <property type="match status" value="1"/>
</dbReference>
<organism evidence="10 11">
    <name type="scientific">Stutzerimonas marianensis</name>
    <dbReference type="NCBI Taxonomy" id="2929513"/>
    <lineage>
        <taxon>Bacteria</taxon>
        <taxon>Pseudomonadati</taxon>
        <taxon>Pseudomonadota</taxon>
        <taxon>Gammaproteobacteria</taxon>
        <taxon>Pseudomonadales</taxon>
        <taxon>Pseudomonadaceae</taxon>
        <taxon>Stutzerimonas</taxon>
    </lineage>
</organism>
<dbReference type="RefSeq" id="WP_243604178.1">
    <property type="nucleotide sequence ID" value="NZ_JALGRD010000001.1"/>
</dbReference>
<evidence type="ECO:0000256" key="1">
    <source>
        <dbReference type="ARBA" id="ARBA00022598"/>
    </source>
</evidence>
<accession>A0A9X1W245</accession>
<dbReference type="EMBL" id="JALGRD010000001">
    <property type="protein sequence ID" value="MCJ0971984.1"/>
    <property type="molecule type" value="Genomic_DNA"/>
</dbReference>
<dbReference type="AlphaFoldDB" id="A0A9X1W245"/>
<dbReference type="HAMAP" id="MF_01587">
    <property type="entry name" value="DNA_ligase_B"/>
    <property type="match status" value="1"/>
</dbReference>
<evidence type="ECO:0000256" key="6">
    <source>
        <dbReference type="ARBA" id="ARBA00034005"/>
    </source>
</evidence>
<dbReference type="InterPro" id="IPR012340">
    <property type="entry name" value="NA-bd_OB-fold"/>
</dbReference>
<dbReference type="Gene3D" id="2.40.50.140">
    <property type="entry name" value="Nucleic acid-binding proteins"/>
    <property type="match status" value="1"/>
</dbReference>
<evidence type="ECO:0000313" key="11">
    <source>
        <dbReference type="Proteomes" id="UP001139682"/>
    </source>
</evidence>
<dbReference type="InterPro" id="IPR010994">
    <property type="entry name" value="RuvA_2-like"/>
</dbReference>
<evidence type="ECO:0000313" key="10">
    <source>
        <dbReference type="EMBL" id="MCJ0971984.1"/>
    </source>
</evidence>
<evidence type="ECO:0000256" key="4">
    <source>
        <dbReference type="ARBA" id="ARBA00023027"/>
    </source>
</evidence>
<dbReference type="InterPro" id="IPR013840">
    <property type="entry name" value="DNAligase_N"/>
</dbReference>
<keyword evidence="11" id="KW-1185">Reference proteome</keyword>
<dbReference type="SMART" id="SM00532">
    <property type="entry name" value="LIGANc"/>
    <property type="match status" value="1"/>
</dbReference>
<dbReference type="Pfam" id="PF01653">
    <property type="entry name" value="DNA_ligase_aden"/>
    <property type="match status" value="1"/>
</dbReference>